<dbReference type="Proteomes" id="UP000807309">
    <property type="component" value="Unassembled WGS sequence"/>
</dbReference>
<dbReference type="RefSeq" id="WP_195033527.1">
    <property type="nucleotide sequence ID" value="NZ_JADLRE010000010.1"/>
</dbReference>
<evidence type="ECO:0000313" key="2">
    <source>
        <dbReference type="Proteomes" id="UP000807309"/>
    </source>
</evidence>
<organism evidence="1 2">
    <name type="scientific">Nocardia abscessus</name>
    <dbReference type="NCBI Taxonomy" id="120957"/>
    <lineage>
        <taxon>Bacteria</taxon>
        <taxon>Bacillati</taxon>
        <taxon>Actinomycetota</taxon>
        <taxon>Actinomycetes</taxon>
        <taxon>Mycobacteriales</taxon>
        <taxon>Nocardiaceae</taxon>
        <taxon>Nocardia</taxon>
    </lineage>
</organism>
<sequence>MSGTEHTLRLDKAAETIRPETGRDDMLFRAVADKIASIWLNGADTPDRFIVQFVARTHLPPVGLLVGLEPAQAGFHAPPTGSG</sequence>
<dbReference type="EMBL" id="JADLRE010000010">
    <property type="protein sequence ID" value="MBF6226408.1"/>
    <property type="molecule type" value="Genomic_DNA"/>
</dbReference>
<keyword evidence="2" id="KW-1185">Reference proteome</keyword>
<comment type="caution">
    <text evidence="1">The sequence shown here is derived from an EMBL/GenBank/DDBJ whole genome shotgun (WGS) entry which is preliminary data.</text>
</comment>
<gene>
    <name evidence="1" type="ORF">IU470_15005</name>
</gene>
<evidence type="ECO:0000313" key="1">
    <source>
        <dbReference type="EMBL" id="MBF6226408.1"/>
    </source>
</evidence>
<accession>A0ABS0CDC6</accession>
<name>A0ABS0CDC6_9NOCA</name>
<protein>
    <submittedName>
        <fullName evidence="1">Uncharacterized protein</fullName>
    </submittedName>
</protein>
<reference evidence="1 2" key="1">
    <citation type="submission" date="2020-10" db="EMBL/GenBank/DDBJ databases">
        <title>Identification of Nocardia species via Next-generation sequencing and recognition of intraspecies genetic diversity.</title>
        <authorList>
            <person name="Li P."/>
            <person name="Li P."/>
            <person name="Lu B."/>
        </authorList>
    </citation>
    <scope>NUCLEOTIDE SEQUENCE [LARGE SCALE GENOMIC DNA]</scope>
    <source>
        <strain evidence="1 2">N-11</strain>
    </source>
</reference>
<proteinExistence type="predicted"/>